<geneLocation type="chloroplast" evidence="11"/>
<keyword evidence="8 9" id="KW-0793">Thylakoid</keyword>
<accession>A0A0F7R646</accession>
<evidence type="ECO:0000256" key="6">
    <source>
        <dbReference type="ARBA" id="ARBA00023196"/>
    </source>
</evidence>
<dbReference type="GO" id="GO:0046933">
    <property type="term" value="F:proton-transporting ATP synthase activity, rotational mechanism"/>
    <property type="evidence" value="ECO:0007669"/>
    <property type="project" value="UniProtKB-UniRule"/>
</dbReference>
<comment type="similarity">
    <text evidence="2 8 9">Belongs to the ATPase epsilon chain family.</text>
</comment>
<evidence type="ECO:0000256" key="4">
    <source>
        <dbReference type="ARBA" id="ARBA00023065"/>
    </source>
</evidence>
<keyword evidence="4 8" id="KW-0406">Ion transport</keyword>
<evidence type="ECO:0000256" key="7">
    <source>
        <dbReference type="ARBA" id="ARBA00023310"/>
    </source>
</evidence>
<proteinExistence type="inferred from homology"/>
<gene>
    <name evidence="8 11" type="primary">atpE</name>
</gene>
<keyword evidence="5 8" id="KW-0472">Membrane</keyword>
<dbReference type="GO" id="GO:0009535">
    <property type="term" value="C:chloroplast thylakoid membrane"/>
    <property type="evidence" value="ECO:0007669"/>
    <property type="project" value="UniProtKB-SubCell"/>
</dbReference>
<keyword evidence="11" id="KW-0150">Chloroplast</keyword>
<dbReference type="Gene3D" id="2.60.15.10">
    <property type="entry name" value="F0F1 ATP synthase delta/epsilon subunit, N-terminal"/>
    <property type="match status" value="1"/>
</dbReference>
<organism evidence="11">
    <name type="scientific">Lepidodinium chlorophorum</name>
    <name type="common">Dinoflagellate</name>
    <name type="synonym">Gymnodinium chlorophorum</name>
    <dbReference type="NCBI Taxonomy" id="107758"/>
    <lineage>
        <taxon>Eukaryota</taxon>
        <taxon>Sar</taxon>
        <taxon>Alveolata</taxon>
        <taxon>Dinophyceae</taxon>
        <taxon>Gymnodiniales</taxon>
        <taxon>Gymnodiniaceae</taxon>
        <taxon>Lepidodinium</taxon>
    </lineage>
</organism>
<dbReference type="GO" id="GO:0045259">
    <property type="term" value="C:proton-transporting ATP synthase complex"/>
    <property type="evidence" value="ECO:0007669"/>
    <property type="project" value="UniProtKB-KW"/>
</dbReference>
<evidence type="ECO:0000256" key="2">
    <source>
        <dbReference type="ARBA" id="ARBA00005712"/>
    </source>
</evidence>
<dbReference type="SUPFAM" id="SSF51344">
    <property type="entry name" value="Epsilon subunit of F1F0-ATP synthase N-terminal domain"/>
    <property type="match status" value="1"/>
</dbReference>
<evidence type="ECO:0000256" key="9">
    <source>
        <dbReference type="RuleBase" id="RU003655"/>
    </source>
</evidence>
<comment type="subunit">
    <text evidence="8 9">F-type ATPases have 2 components, CF(1) - the catalytic core - and CF(0) - the membrane proton channel. CF(1) has five subunits: alpha(3), beta(3), gamma(1), delta(1), epsilon(1). CF(0) has three main subunits: a, b and c.</text>
</comment>
<feature type="domain" description="ATP synthase F1 complex delta/epsilon subunit N-terminal" evidence="10">
    <location>
        <begin position="5"/>
        <end position="83"/>
    </location>
</feature>
<keyword evidence="8 9" id="KW-0375">Hydrogen ion transport</keyword>
<dbReference type="InterPro" id="IPR020546">
    <property type="entry name" value="ATP_synth_F1_dsu/esu_N"/>
</dbReference>
<dbReference type="Pfam" id="PF02823">
    <property type="entry name" value="ATP-synt_DE_N"/>
    <property type="match status" value="1"/>
</dbReference>
<dbReference type="InterPro" id="IPR001469">
    <property type="entry name" value="ATP_synth_F1_dsu/esu"/>
</dbReference>
<keyword evidence="7 8" id="KW-0066">ATP synthesis</keyword>
<name>A0A0F7R646_LEPCH</name>
<dbReference type="AlphaFoldDB" id="A0A0F7R646"/>
<dbReference type="InterPro" id="IPR036771">
    <property type="entry name" value="ATPsynth_dsu/esu_N"/>
</dbReference>
<sequence>MNLMMRVLTPYGIVYSNKVKELIFPARNGIVGILPNHLALTSAVDIGLLTFRKQRRLNWTTFAVYAGFARVKRNDITIFVNRAYKDNSVSRKQAKEFLKKATNFLNVATTDIQKIEASLYFKEARAMYIISK</sequence>
<comment type="function">
    <text evidence="8 9">Produces ATP from ADP in the presence of a proton gradient across the membrane.</text>
</comment>
<dbReference type="CDD" id="cd12152">
    <property type="entry name" value="F1-ATPase_delta"/>
    <property type="match status" value="1"/>
</dbReference>
<evidence type="ECO:0000256" key="3">
    <source>
        <dbReference type="ARBA" id="ARBA00022448"/>
    </source>
</evidence>
<evidence type="ECO:0000256" key="5">
    <source>
        <dbReference type="ARBA" id="ARBA00023136"/>
    </source>
</evidence>
<evidence type="ECO:0000256" key="8">
    <source>
        <dbReference type="HAMAP-Rule" id="MF_00530"/>
    </source>
</evidence>
<dbReference type="PANTHER" id="PTHR13822:SF10">
    <property type="entry name" value="ATP SYNTHASE EPSILON CHAIN, CHLOROPLASTIC"/>
    <property type="match status" value="1"/>
</dbReference>
<dbReference type="RefSeq" id="YP_009139378.1">
    <property type="nucleotide sequence ID" value="NC_027093.1"/>
</dbReference>
<dbReference type="PANTHER" id="PTHR13822">
    <property type="entry name" value="ATP SYNTHASE DELTA/EPSILON CHAIN"/>
    <property type="match status" value="1"/>
</dbReference>
<keyword evidence="3 8" id="KW-0813">Transport</keyword>
<evidence type="ECO:0000259" key="10">
    <source>
        <dbReference type="Pfam" id="PF02823"/>
    </source>
</evidence>
<evidence type="ECO:0000313" key="11">
    <source>
        <dbReference type="EMBL" id="BAR72352.1"/>
    </source>
</evidence>
<dbReference type="GO" id="GO:0005524">
    <property type="term" value="F:ATP binding"/>
    <property type="evidence" value="ECO:0007669"/>
    <property type="project" value="UniProtKB-UniRule"/>
</dbReference>
<dbReference type="NCBIfam" id="TIGR01216">
    <property type="entry name" value="ATP_synt_epsi"/>
    <property type="match status" value="1"/>
</dbReference>
<keyword evidence="9 11" id="KW-0934">Plastid</keyword>
<evidence type="ECO:0000256" key="1">
    <source>
        <dbReference type="ARBA" id="ARBA00004170"/>
    </source>
</evidence>
<reference evidence="11" key="1">
    <citation type="submission" date="2014-10" db="EMBL/GenBank/DDBJ databases">
        <title>The plastid genome of Lepidodinium chlorophorum.</title>
        <authorList>
            <person name="Kamikawa R."/>
            <person name="Tanifuji G."/>
            <person name="Kawachi M."/>
            <person name="Miyashita M."/>
            <person name="Hashimoto T."/>
            <person name="Inagaki Y."/>
        </authorList>
    </citation>
    <scope>NUCLEOTIDE SEQUENCE</scope>
</reference>
<dbReference type="EMBL" id="LC008447">
    <property type="protein sequence ID" value="BAR72352.1"/>
    <property type="molecule type" value="Genomic_DNA"/>
</dbReference>
<protein>
    <recommendedName>
        <fullName evidence="8 9">ATP synthase epsilon chain, chloroplastic</fullName>
    </recommendedName>
    <alternativeName>
        <fullName evidence="8">ATP synthase F1 sector epsilon subunit</fullName>
    </alternativeName>
    <alternativeName>
        <fullName evidence="8">F-ATPase epsilon subunit</fullName>
    </alternativeName>
</protein>
<comment type="subcellular location">
    <subcellularLocation>
        <location evidence="1">Membrane</location>
        <topology evidence="1">Peripheral membrane protein</topology>
    </subcellularLocation>
    <subcellularLocation>
        <location evidence="8">Plastid</location>
        <location evidence="8">Chloroplast thylakoid membrane</location>
        <topology evidence="8">Peripheral membrane protein</topology>
    </subcellularLocation>
</comment>
<dbReference type="GeneID" id="24286251"/>
<keyword evidence="6 8" id="KW-0139">CF(1)</keyword>
<dbReference type="HAMAP" id="MF_00530">
    <property type="entry name" value="ATP_synth_epsil_bac"/>
    <property type="match status" value="1"/>
</dbReference>